<dbReference type="InterPro" id="IPR002510">
    <property type="entry name" value="Metalloprtase-TldD/E_N"/>
</dbReference>
<gene>
    <name evidence="8" type="ORF">L7E55_09660</name>
</gene>
<protein>
    <submittedName>
        <fullName evidence="8">TldD/PmbA family protein</fullName>
    </submittedName>
</protein>
<feature type="domain" description="Metalloprotease TldD/E C-terminal" evidence="6">
    <location>
        <begin position="228"/>
        <end position="459"/>
    </location>
</feature>
<keyword evidence="2" id="KW-0645">Protease</keyword>
<evidence type="ECO:0000256" key="3">
    <source>
        <dbReference type="ARBA" id="ARBA00022801"/>
    </source>
</evidence>
<dbReference type="Proteomes" id="UP001154312">
    <property type="component" value="Unassembled WGS sequence"/>
</dbReference>
<evidence type="ECO:0000259" key="5">
    <source>
        <dbReference type="Pfam" id="PF01523"/>
    </source>
</evidence>
<feature type="domain" description="Metalloprotease TldD/E N-terminal" evidence="5">
    <location>
        <begin position="22"/>
        <end position="80"/>
    </location>
</feature>
<keyword evidence="4" id="KW-0482">Metalloprotease</keyword>
<dbReference type="Pfam" id="PF01523">
    <property type="entry name" value="PmbA_TldD_1st"/>
    <property type="match status" value="1"/>
</dbReference>
<evidence type="ECO:0000313" key="8">
    <source>
        <dbReference type="EMBL" id="MDF9408618.1"/>
    </source>
</evidence>
<dbReference type="InterPro" id="IPR036059">
    <property type="entry name" value="TldD/PmbA_sf"/>
</dbReference>
<dbReference type="InterPro" id="IPR025502">
    <property type="entry name" value="TldD"/>
</dbReference>
<dbReference type="RefSeq" id="WP_277443959.1">
    <property type="nucleotide sequence ID" value="NZ_JAKOAV010000016.1"/>
</dbReference>
<dbReference type="EMBL" id="JAKOAV010000016">
    <property type="protein sequence ID" value="MDF9408618.1"/>
    <property type="molecule type" value="Genomic_DNA"/>
</dbReference>
<dbReference type="PANTHER" id="PTHR30624:SF4">
    <property type="entry name" value="METALLOPROTEASE TLDD"/>
    <property type="match status" value="1"/>
</dbReference>
<dbReference type="Pfam" id="PF19289">
    <property type="entry name" value="PmbA_TldD_3rd"/>
    <property type="match status" value="1"/>
</dbReference>
<dbReference type="Gene3D" id="3.30.2290.10">
    <property type="entry name" value="PmbA/TldD superfamily"/>
    <property type="match status" value="1"/>
</dbReference>
<evidence type="ECO:0000256" key="1">
    <source>
        <dbReference type="ARBA" id="ARBA00005836"/>
    </source>
</evidence>
<evidence type="ECO:0000259" key="6">
    <source>
        <dbReference type="Pfam" id="PF19289"/>
    </source>
</evidence>
<dbReference type="PIRSF" id="PIRSF004919">
    <property type="entry name" value="TldD"/>
    <property type="match status" value="1"/>
</dbReference>
<evidence type="ECO:0000256" key="4">
    <source>
        <dbReference type="ARBA" id="ARBA00023049"/>
    </source>
</evidence>
<reference evidence="8" key="1">
    <citation type="submission" date="2022-02" db="EMBL/GenBank/DDBJ databases">
        <authorList>
            <person name="Leng L."/>
        </authorList>
    </citation>
    <scope>NUCLEOTIDE SEQUENCE</scope>
    <source>
        <strain evidence="8">JI</strain>
    </source>
</reference>
<dbReference type="GO" id="GO:0008237">
    <property type="term" value="F:metallopeptidase activity"/>
    <property type="evidence" value="ECO:0007669"/>
    <property type="project" value="UniProtKB-KW"/>
</dbReference>
<dbReference type="InterPro" id="IPR035068">
    <property type="entry name" value="TldD/PmbA_N"/>
</dbReference>
<dbReference type="Pfam" id="PF19290">
    <property type="entry name" value="PmbA_TldD_2nd"/>
    <property type="match status" value="1"/>
</dbReference>
<proteinExistence type="inferred from homology"/>
<dbReference type="InterPro" id="IPR051463">
    <property type="entry name" value="Peptidase_U62_metallo"/>
</dbReference>
<dbReference type="AlphaFoldDB" id="A0A9X4H646"/>
<feature type="domain" description="Metalloprotease TldD/E central" evidence="7">
    <location>
        <begin position="111"/>
        <end position="220"/>
    </location>
</feature>
<evidence type="ECO:0000259" key="7">
    <source>
        <dbReference type="Pfam" id="PF19290"/>
    </source>
</evidence>
<comment type="similarity">
    <text evidence="1">Belongs to the peptidase U62 family.</text>
</comment>
<keyword evidence="9" id="KW-1185">Reference proteome</keyword>
<dbReference type="GO" id="GO:0006508">
    <property type="term" value="P:proteolysis"/>
    <property type="evidence" value="ECO:0007669"/>
    <property type="project" value="UniProtKB-KW"/>
</dbReference>
<evidence type="ECO:0000313" key="9">
    <source>
        <dbReference type="Proteomes" id="UP001154312"/>
    </source>
</evidence>
<dbReference type="FunFam" id="3.30.2290.10:FF:000003">
    <property type="entry name" value="Zinc-dependent protease, TldD/PmbA family"/>
    <property type="match status" value="1"/>
</dbReference>
<dbReference type="SUPFAM" id="SSF111283">
    <property type="entry name" value="Putative modulator of DNA gyrase, PmbA/TldD"/>
    <property type="match status" value="1"/>
</dbReference>
<name>A0A9X4H646_9FIRM</name>
<comment type="caution">
    <text evidence="8">The sequence shown here is derived from an EMBL/GenBank/DDBJ whole genome shotgun (WGS) entry which is preliminary data.</text>
</comment>
<accession>A0A9X4H646</accession>
<dbReference type="InterPro" id="IPR045569">
    <property type="entry name" value="Metalloprtase-TldD/E_C"/>
</dbReference>
<evidence type="ECO:0000256" key="2">
    <source>
        <dbReference type="ARBA" id="ARBA00022670"/>
    </source>
</evidence>
<sequence length="474" mass="50824">MLDKSTIKEVLDVAMAKGGDFADIFIEEKKTTGIGCEAGKIERIQSGMDMGAGIRVLSGDTTAYAYTNNLTRKGLVEVARIVNHAAHGLKKEVSLNLTKVKPSVDFIYKERPDEVSTERKVAVVEAADRTARAVDSNQIKQVIVGYADVVQKVVIANSAGVFVEDERIRTRLLVQAVAAADGKIQTGYEAVGSLSGFELFDRCHPEEVAEVAARRSVQMLAAKPAPAGKMPVVMAGEAGGTMVHEACGHGLEADLVQKGLSVYAGKKDQEVASPEVTVIDDATISDRYGSYRFDDEGTPARKVELIRKGMLTDYLYDRLTAMRETNDSNGHGRRESYQHKPIPRMSNTYIAPGKTDPDKIIGNIREGLLVKKMGGGQVNTTTGDFVFEVTEGYLIKDGETGPMVRGATLTGNGPDVLRTVEAVGSDLGFTIGTCGKDGQGVPVSDAQPTISIKQLIIGGTAHPPERSAGRIIRL</sequence>
<dbReference type="InterPro" id="IPR045570">
    <property type="entry name" value="Metalloprtase-TldD/E_cen_dom"/>
</dbReference>
<dbReference type="PANTHER" id="PTHR30624">
    <property type="entry name" value="UNCHARACTERIZED PROTEIN TLDD AND PMBA"/>
    <property type="match status" value="1"/>
</dbReference>
<keyword evidence="3" id="KW-0378">Hydrolase</keyword>
<dbReference type="GO" id="GO:0005829">
    <property type="term" value="C:cytosol"/>
    <property type="evidence" value="ECO:0007669"/>
    <property type="project" value="TreeGrafter"/>
</dbReference>
<organism evidence="8 9">
    <name type="scientific">Pelotomaculum isophthalicicum JI</name>
    <dbReference type="NCBI Taxonomy" id="947010"/>
    <lineage>
        <taxon>Bacteria</taxon>
        <taxon>Bacillati</taxon>
        <taxon>Bacillota</taxon>
        <taxon>Clostridia</taxon>
        <taxon>Eubacteriales</taxon>
        <taxon>Desulfotomaculaceae</taxon>
        <taxon>Pelotomaculum</taxon>
    </lineage>
</organism>